<dbReference type="GO" id="GO:0003677">
    <property type="term" value="F:DNA binding"/>
    <property type="evidence" value="ECO:0007669"/>
    <property type="project" value="UniProtKB-UniRule"/>
</dbReference>
<gene>
    <name evidence="3" type="ORF">FEM03_00450</name>
</gene>
<keyword evidence="4" id="KW-1185">Reference proteome</keyword>
<name>A0A5R8KK04_9BACT</name>
<dbReference type="EMBL" id="VAUV01000001">
    <property type="protein sequence ID" value="TLD72580.1"/>
    <property type="molecule type" value="Genomic_DNA"/>
</dbReference>
<dbReference type="InterPro" id="IPR007159">
    <property type="entry name" value="SpoVT-AbrB_dom"/>
</dbReference>
<feature type="domain" description="SpoVT-AbrB" evidence="2">
    <location>
        <begin position="2"/>
        <end position="47"/>
    </location>
</feature>
<dbReference type="PROSITE" id="PS51740">
    <property type="entry name" value="SPOVT_ABRB"/>
    <property type="match status" value="1"/>
</dbReference>
<sequence>MTTEITLDKSNRLVLTSAVRRAAGIPNMQTLRAHVSPGRILIEVPASTTGEVVKRGKLKVWTGEVPAMPIEEAVEQARHYTR</sequence>
<evidence type="ECO:0000256" key="1">
    <source>
        <dbReference type="PROSITE-ProRule" id="PRU01076"/>
    </source>
</evidence>
<dbReference type="AlphaFoldDB" id="A0A5R8KK04"/>
<reference evidence="3 4" key="1">
    <citation type="submission" date="2019-05" db="EMBL/GenBank/DDBJ databases">
        <title>Verrucobacter flavum gen. nov., sp. nov. a new member of the family Verrucomicrobiaceae.</title>
        <authorList>
            <person name="Szuroczki S."/>
            <person name="Abbaszade G."/>
            <person name="Szabo A."/>
            <person name="Felfoldi T."/>
            <person name="Schumann P."/>
            <person name="Boka K."/>
            <person name="Keki Z."/>
            <person name="Toumi M."/>
            <person name="Toth E."/>
        </authorList>
    </citation>
    <scope>NUCLEOTIDE SEQUENCE [LARGE SCALE GENOMIC DNA]</scope>
    <source>
        <strain evidence="3 4">MG-N-17</strain>
    </source>
</reference>
<proteinExistence type="predicted"/>
<dbReference type="Proteomes" id="UP000306196">
    <property type="component" value="Unassembled WGS sequence"/>
</dbReference>
<keyword evidence="1" id="KW-0238">DNA-binding</keyword>
<comment type="caution">
    <text evidence="3">The sequence shown here is derived from an EMBL/GenBank/DDBJ whole genome shotgun (WGS) entry which is preliminary data.</text>
</comment>
<protein>
    <recommendedName>
        <fullName evidence="2">SpoVT-AbrB domain-containing protein</fullName>
    </recommendedName>
</protein>
<dbReference type="RefSeq" id="WP_138084203.1">
    <property type="nucleotide sequence ID" value="NZ_VAUV01000001.1"/>
</dbReference>
<evidence type="ECO:0000313" key="4">
    <source>
        <dbReference type="Proteomes" id="UP000306196"/>
    </source>
</evidence>
<evidence type="ECO:0000259" key="2">
    <source>
        <dbReference type="PROSITE" id="PS51740"/>
    </source>
</evidence>
<evidence type="ECO:0000313" key="3">
    <source>
        <dbReference type="EMBL" id="TLD72580.1"/>
    </source>
</evidence>
<organism evidence="3 4">
    <name type="scientific">Phragmitibacter flavus</name>
    <dbReference type="NCBI Taxonomy" id="2576071"/>
    <lineage>
        <taxon>Bacteria</taxon>
        <taxon>Pseudomonadati</taxon>
        <taxon>Verrucomicrobiota</taxon>
        <taxon>Verrucomicrobiia</taxon>
        <taxon>Verrucomicrobiales</taxon>
        <taxon>Verrucomicrobiaceae</taxon>
        <taxon>Phragmitibacter</taxon>
    </lineage>
</organism>
<accession>A0A5R8KK04</accession>